<keyword evidence="3" id="KW-0560">Oxidoreductase</keyword>
<dbReference type="RefSeq" id="WP_301662812.1">
    <property type="nucleotide sequence ID" value="NZ_VCYH01000001.1"/>
</dbReference>
<dbReference type="Proteomes" id="UP001168338">
    <property type="component" value="Unassembled WGS sequence"/>
</dbReference>
<keyword evidence="2" id="KW-0533">Nickel</keyword>
<sequence>MILSDISAVRNTPVGEELLLPGRLPHGDEGFATFRVWDEAGFLPPRVHRCIVDLLHAGIMEDEIDAETVALLVSRCLEACGYEGEYTIRDPARLRRFAAECGIATNRRSDEAVARDVTRAIIGEYGADA</sequence>
<evidence type="ECO:0000256" key="3">
    <source>
        <dbReference type="ARBA" id="ARBA00023002"/>
    </source>
</evidence>
<keyword evidence="1" id="KW-0004">4Fe-4S</keyword>
<comment type="caution">
    <text evidence="4">The sequence shown here is derived from an EMBL/GenBank/DDBJ whole genome shotgun (WGS) entry which is preliminary data.</text>
</comment>
<keyword evidence="1" id="KW-0411">Iron-sulfur</keyword>
<keyword evidence="1" id="KW-0408">Iron</keyword>
<accession>A0ABT8M751</accession>
<dbReference type="InterPro" id="IPR016101">
    <property type="entry name" value="CO_DH_a-bundle"/>
</dbReference>
<dbReference type="EMBL" id="VCYH01000001">
    <property type="protein sequence ID" value="MDN7023759.1"/>
    <property type="molecule type" value="Genomic_DNA"/>
</dbReference>
<protein>
    <submittedName>
        <fullName evidence="4">Uncharacterized protein</fullName>
    </submittedName>
</protein>
<proteinExistence type="predicted"/>
<reference evidence="4" key="1">
    <citation type="submission" date="2019-05" db="EMBL/GenBank/DDBJ databases">
        <title>Methanoculleus sp. FWC-SCC1, a methanogenic archaeon isolated from deep marine cold seep.</title>
        <authorList>
            <person name="Chen Y.-W."/>
            <person name="Chen S.-C."/>
            <person name="Teng N.-H."/>
            <person name="Lai M.-C."/>
        </authorList>
    </citation>
    <scope>NUCLEOTIDE SEQUENCE</scope>
    <source>
        <strain evidence="4">FWC-SCC1</strain>
    </source>
</reference>
<evidence type="ECO:0000256" key="2">
    <source>
        <dbReference type="ARBA" id="ARBA00022596"/>
    </source>
</evidence>
<name>A0ABT8M751_9EURY</name>
<dbReference type="Gene3D" id="1.20.1270.30">
    <property type="match status" value="1"/>
</dbReference>
<evidence type="ECO:0000256" key="1">
    <source>
        <dbReference type="ARBA" id="ARBA00022485"/>
    </source>
</evidence>
<keyword evidence="1" id="KW-0479">Metal-binding</keyword>
<organism evidence="4 5">
    <name type="scientific">Methanoculleus frigidifontis</name>
    <dbReference type="NCBI Taxonomy" id="2584085"/>
    <lineage>
        <taxon>Archaea</taxon>
        <taxon>Methanobacteriati</taxon>
        <taxon>Methanobacteriota</taxon>
        <taxon>Stenosarchaea group</taxon>
        <taxon>Methanomicrobia</taxon>
        <taxon>Methanomicrobiales</taxon>
        <taxon>Methanomicrobiaceae</taxon>
        <taxon>Methanoculleus</taxon>
    </lineage>
</organism>
<gene>
    <name evidence="4" type="ORF">FGU65_02415</name>
</gene>
<evidence type="ECO:0000313" key="5">
    <source>
        <dbReference type="Proteomes" id="UP001168338"/>
    </source>
</evidence>
<keyword evidence="5" id="KW-1185">Reference proteome</keyword>
<evidence type="ECO:0000313" key="4">
    <source>
        <dbReference type="EMBL" id="MDN7023759.1"/>
    </source>
</evidence>